<feature type="domain" description="Glycosyl transferase family 28 C-terminal" evidence="5">
    <location>
        <begin position="202"/>
        <end position="329"/>
    </location>
</feature>
<evidence type="ECO:0000256" key="2">
    <source>
        <dbReference type="ARBA" id="ARBA00006962"/>
    </source>
</evidence>
<keyword evidence="4 7" id="KW-0808">Transferase</keyword>
<dbReference type="Pfam" id="PF06925">
    <property type="entry name" value="MGDG_synth"/>
    <property type="match status" value="1"/>
</dbReference>
<organism evidence="7 8">
    <name type="scientific">Evansella caseinilytica</name>
    <dbReference type="NCBI Taxonomy" id="1503961"/>
    <lineage>
        <taxon>Bacteria</taxon>
        <taxon>Bacillati</taxon>
        <taxon>Bacillota</taxon>
        <taxon>Bacilli</taxon>
        <taxon>Bacillales</taxon>
        <taxon>Bacillaceae</taxon>
        <taxon>Evansella</taxon>
    </lineage>
</organism>
<dbReference type="AlphaFoldDB" id="A0A1H3MST7"/>
<dbReference type="InterPro" id="IPR050519">
    <property type="entry name" value="Glycosyltransf_28_UgtP"/>
</dbReference>
<evidence type="ECO:0000256" key="3">
    <source>
        <dbReference type="ARBA" id="ARBA00022676"/>
    </source>
</evidence>
<dbReference type="STRING" id="1503961.SAMN05421736_103322"/>
<evidence type="ECO:0000313" key="7">
    <source>
        <dbReference type="EMBL" id="SDY79544.1"/>
    </source>
</evidence>
<feature type="domain" description="Diacylglycerol glucosyltransferase N-terminal" evidence="6">
    <location>
        <begin position="16"/>
        <end position="176"/>
    </location>
</feature>
<accession>A0A1H3MST7</accession>
<dbReference type="Pfam" id="PF04101">
    <property type="entry name" value="Glyco_tran_28_C"/>
    <property type="match status" value="1"/>
</dbReference>
<dbReference type="Gene3D" id="3.40.50.2000">
    <property type="entry name" value="Glycogen Phosphorylase B"/>
    <property type="match status" value="1"/>
</dbReference>
<keyword evidence="8" id="KW-1185">Reference proteome</keyword>
<dbReference type="EMBL" id="FNPI01000003">
    <property type="protein sequence ID" value="SDY79544.1"/>
    <property type="molecule type" value="Genomic_DNA"/>
</dbReference>
<comment type="subcellular location">
    <subcellularLocation>
        <location evidence="1">Membrane</location>
    </subcellularLocation>
</comment>
<dbReference type="Proteomes" id="UP000198935">
    <property type="component" value="Unassembled WGS sequence"/>
</dbReference>
<dbReference type="GO" id="GO:0016020">
    <property type="term" value="C:membrane"/>
    <property type="evidence" value="ECO:0007669"/>
    <property type="project" value="UniProtKB-SubCell"/>
</dbReference>
<dbReference type="InterPro" id="IPR007235">
    <property type="entry name" value="Glyco_trans_28_C"/>
</dbReference>
<gene>
    <name evidence="7" type="ORF">SAMN05421736_103322</name>
</gene>
<protein>
    <submittedName>
        <fullName evidence="7">Processive 1,2-diacylglycerol beta-glucosyltransferase</fullName>
    </submittedName>
</protein>
<dbReference type="PANTHER" id="PTHR43025">
    <property type="entry name" value="MONOGALACTOSYLDIACYLGLYCEROL SYNTHASE"/>
    <property type="match status" value="1"/>
</dbReference>
<evidence type="ECO:0000259" key="5">
    <source>
        <dbReference type="Pfam" id="PF04101"/>
    </source>
</evidence>
<evidence type="ECO:0000256" key="4">
    <source>
        <dbReference type="ARBA" id="ARBA00022679"/>
    </source>
</evidence>
<dbReference type="SUPFAM" id="SSF53756">
    <property type="entry name" value="UDP-Glycosyltransferase/glycogen phosphorylase"/>
    <property type="match status" value="1"/>
</dbReference>
<proteinExistence type="inferred from homology"/>
<name>A0A1H3MST7_9BACI</name>
<dbReference type="InterPro" id="IPR009695">
    <property type="entry name" value="Diacylglyc_glucosyltr_N"/>
</dbReference>
<dbReference type="PANTHER" id="PTHR43025:SF3">
    <property type="entry name" value="MONOGALACTOSYLDIACYLGLYCEROL SYNTHASE 1, CHLOROPLASTIC"/>
    <property type="match status" value="1"/>
</dbReference>
<keyword evidence="3" id="KW-0328">Glycosyltransferase</keyword>
<evidence type="ECO:0000256" key="1">
    <source>
        <dbReference type="ARBA" id="ARBA00004370"/>
    </source>
</evidence>
<comment type="similarity">
    <text evidence="2">Belongs to the glycosyltransferase 28 family.</text>
</comment>
<dbReference type="GO" id="GO:0009247">
    <property type="term" value="P:glycolipid biosynthetic process"/>
    <property type="evidence" value="ECO:0007669"/>
    <property type="project" value="InterPro"/>
</dbReference>
<dbReference type="OrthoDB" id="9815663at2"/>
<sequence>MDKCIAILTVSIGAGHQQVSQALKEELEERGYKAEIYDVFSIMNKQRADRMKAVYFHCIRSFPLLWNWIYRLTDKQVNAVLLRPFLAVCWKELLTFFDDATVEAVIATHPLAAQLGILIKQQLGGNVKLFSVLTDFTAHKMSLAKQADAVFVAEKNEAEQLSKKYGHITIYGLGIPLKKTWDQWEREAVREQLQLSPDQKVIVVSGGGEGLAGEEVIMSLLKNDPLSYSVYWFNGQGREVSEEPVHLKNGSIVYYMPFSPRYSEYVKVADLLISKPGGVSMAEALYWNVPTGMVSPLPGQERMNQSILDQYDNMIILDEHSVLSEIIEKKQQERPAARRPQRLARRLVVDRMISHLEKNQSTLEAGEKKQKRSWRDIVL</sequence>
<reference evidence="8" key="1">
    <citation type="submission" date="2016-10" db="EMBL/GenBank/DDBJ databases">
        <authorList>
            <person name="Varghese N."/>
            <person name="Submissions S."/>
        </authorList>
    </citation>
    <scope>NUCLEOTIDE SEQUENCE [LARGE SCALE GENOMIC DNA]</scope>
    <source>
        <strain evidence="8">SP</strain>
    </source>
</reference>
<dbReference type="GO" id="GO:0016758">
    <property type="term" value="F:hexosyltransferase activity"/>
    <property type="evidence" value="ECO:0007669"/>
    <property type="project" value="InterPro"/>
</dbReference>
<evidence type="ECO:0000313" key="8">
    <source>
        <dbReference type="Proteomes" id="UP000198935"/>
    </source>
</evidence>
<evidence type="ECO:0000259" key="6">
    <source>
        <dbReference type="Pfam" id="PF06925"/>
    </source>
</evidence>